<dbReference type="EMBL" id="PSQE01000001">
    <property type="protein sequence ID" value="RHN80963.1"/>
    <property type="molecule type" value="Genomic_DNA"/>
</dbReference>
<gene>
    <name evidence="1" type="ORF">MtrunA17_Chr1g0193921</name>
</gene>
<sequence>MLLNCISKLPTASLQISEFYNLFHVFQLKLLAAPVPLASHFSLKQSWLGLNWFAFVAIFHRKMIPKGQLLLLQSVDIFKFDCENATDFGGEYFHNSFDVLISLLQDPCWVKFEIARIVVSFYNPATFWILVDPLLNDYVQTESMYSQNLAKRLNALNLDLVAIVNFWKMISILVQKNDLQLTSEACFVVDFIQDISYELLIPAFLNIMGWQNFEALVMGVATIFHEQESYHYHPGFLWKINKFVHFFVNWDVCVNATLPTDIPLDIEDDCFASATSQGTRIVHQRRKYVAVFHRKVIQKGNVQAVKVLIKWKTLPLTHGQGCLKGRVLL</sequence>
<evidence type="ECO:0000313" key="1">
    <source>
        <dbReference type="EMBL" id="RHN80963.1"/>
    </source>
</evidence>
<dbReference type="Proteomes" id="UP000265566">
    <property type="component" value="Chromosome 1"/>
</dbReference>
<dbReference type="AlphaFoldDB" id="A0A396JXD2"/>
<organism evidence="1 2">
    <name type="scientific">Medicago truncatula</name>
    <name type="common">Barrel medic</name>
    <name type="synonym">Medicago tribuloides</name>
    <dbReference type="NCBI Taxonomy" id="3880"/>
    <lineage>
        <taxon>Eukaryota</taxon>
        <taxon>Viridiplantae</taxon>
        <taxon>Streptophyta</taxon>
        <taxon>Embryophyta</taxon>
        <taxon>Tracheophyta</taxon>
        <taxon>Spermatophyta</taxon>
        <taxon>Magnoliopsida</taxon>
        <taxon>eudicotyledons</taxon>
        <taxon>Gunneridae</taxon>
        <taxon>Pentapetalae</taxon>
        <taxon>rosids</taxon>
        <taxon>fabids</taxon>
        <taxon>Fabales</taxon>
        <taxon>Fabaceae</taxon>
        <taxon>Papilionoideae</taxon>
        <taxon>50 kb inversion clade</taxon>
        <taxon>NPAAA clade</taxon>
        <taxon>Hologalegina</taxon>
        <taxon>IRL clade</taxon>
        <taxon>Trifolieae</taxon>
        <taxon>Medicago</taxon>
    </lineage>
</organism>
<reference evidence="2" key="1">
    <citation type="journal article" date="2018" name="Nat. Plants">
        <title>Whole-genome landscape of Medicago truncatula symbiotic genes.</title>
        <authorList>
            <person name="Pecrix Y."/>
            <person name="Staton S.E."/>
            <person name="Sallet E."/>
            <person name="Lelandais-Briere C."/>
            <person name="Moreau S."/>
            <person name="Carrere S."/>
            <person name="Blein T."/>
            <person name="Jardinaud M.F."/>
            <person name="Latrasse D."/>
            <person name="Zouine M."/>
            <person name="Zahm M."/>
            <person name="Kreplak J."/>
            <person name="Mayjonade B."/>
            <person name="Satge C."/>
            <person name="Perez M."/>
            <person name="Cauet S."/>
            <person name="Marande W."/>
            <person name="Chantry-Darmon C."/>
            <person name="Lopez-Roques C."/>
            <person name="Bouchez O."/>
            <person name="Berard A."/>
            <person name="Debelle F."/>
            <person name="Munos S."/>
            <person name="Bendahmane A."/>
            <person name="Berges H."/>
            <person name="Niebel A."/>
            <person name="Buitink J."/>
            <person name="Frugier F."/>
            <person name="Benhamed M."/>
            <person name="Crespi M."/>
            <person name="Gouzy J."/>
            <person name="Gamas P."/>
        </authorList>
    </citation>
    <scope>NUCLEOTIDE SEQUENCE [LARGE SCALE GENOMIC DNA]</scope>
    <source>
        <strain evidence="2">cv. Jemalong A17</strain>
    </source>
</reference>
<name>A0A396JXD2_MEDTR</name>
<dbReference type="Gramene" id="rna4950">
    <property type="protein sequence ID" value="RHN80963.1"/>
    <property type="gene ID" value="gene4950"/>
</dbReference>
<evidence type="ECO:0000313" key="2">
    <source>
        <dbReference type="Proteomes" id="UP000265566"/>
    </source>
</evidence>
<accession>A0A396JXD2</accession>
<proteinExistence type="predicted"/>
<comment type="caution">
    <text evidence="1">The sequence shown here is derived from an EMBL/GenBank/DDBJ whole genome shotgun (WGS) entry which is preliminary data.</text>
</comment>
<protein>
    <submittedName>
        <fullName evidence="1">Uncharacterized protein</fullName>
    </submittedName>
</protein>